<evidence type="ECO:0000256" key="1">
    <source>
        <dbReference type="SAM" id="MobiDB-lite"/>
    </source>
</evidence>
<dbReference type="AlphaFoldDB" id="A0A0E0EAY0"/>
<sequence length="85" mass="8939">MAVPSFATSLRKRESAGAGTARHGLVRCLGWDDAARSCAGARAGTTSHRSAAPSRNREGERGLHVELRSPCRCCAQGAHPPANTR</sequence>
<dbReference type="Proteomes" id="UP000008021">
    <property type="component" value="Chromosome 7"/>
</dbReference>
<keyword evidence="3" id="KW-1185">Reference proteome</keyword>
<organism evidence="2">
    <name type="scientific">Oryza meridionalis</name>
    <dbReference type="NCBI Taxonomy" id="40149"/>
    <lineage>
        <taxon>Eukaryota</taxon>
        <taxon>Viridiplantae</taxon>
        <taxon>Streptophyta</taxon>
        <taxon>Embryophyta</taxon>
        <taxon>Tracheophyta</taxon>
        <taxon>Spermatophyta</taxon>
        <taxon>Magnoliopsida</taxon>
        <taxon>Liliopsida</taxon>
        <taxon>Poales</taxon>
        <taxon>Poaceae</taxon>
        <taxon>BOP clade</taxon>
        <taxon>Oryzoideae</taxon>
        <taxon>Oryzeae</taxon>
        <taxon>Oryzinae</taxon>
        <taxon>Oryza</taxon>
    </lineage>
</organism>
<reference evidence="2" key="1">
    <citation type="submission" date="2015-04" db="UniProtKB">
        <authorList>
            <consortium name="EnsemblPlants"/>
        </authorList>
    </citation>
    <scope>IDENTIFICATION</scope>
</reference>
<dbReference type="Gramene" id="OMERI07G10620.1">
    <property type="protein sequence ID" value="OMERI07G10620.1"/>
    <property type="gene ID" value="OMERI07G10620"/>
</dbReference>
<feature type="region of interest" description="Disordered" evidence="1">
    <location>
        <begin position="1"/>
        <end position="20"/>
    </location>
</feature>
<name>A0A0E0EAY0_9ORYZ</name>
<protein>
    <submittedName>
        <fullName evidence="2">Uncharacterized protein</fullName>
    </submittedName>
</protein>
<accession>A0A0E0EAY0</accession>
<dbReference type="EnsemblPlants" id="OMERI07G10620.1">
    <property type="protein sequence ID" value="OMERI07G10620.1"/>
    <property type="gene ID" value="OMERI07G10620"/>
</dbReference>
<proteinExistence type="predicted"/>
<reference evidence="2" key="2">
    <citation type="submission" date="2018-05" db="EMBL/GenBank/DDBJ databases">
        <title>OmerRS3 (Oryza meridionalis Reference Sequence Version 3).</title>
        <authorList>
            <person name="Zhang J."/>
            <person name="Kudrna D."/>
            <person name="Lee S."/>
            <person name="Talag J."/>
            <person name="Welchert J."/>
            <person name="Wing R.A."/>
        </authorList>
    </citation>
    <scope>NUCLEOTIDE SEQUENCE [LARGE SCALE GENOMIC DNA]</scope>
    <source>
        <strain evidence="2">cv. OR44</strain>
    </source>
</reference>
<dbReference type="HOGENOM" id="CLU_2516487_0_0_1"/>
<evidence type="ECO:0000313" key="2">
    <source>
        <dbReference type="EnsemblPlants" id="OMERI07G10620.1"/>
    </source>
</evidence>
<feature type="region of interest" description="Disordered" evidence="1">
    <location>
        <begin position="41"/>
        <end position="62"/>
    </location>
</feature>
<evidence type="ECO:0000313" key="3">
    <source>
        <dbReference type="Proteomes" id="UP000008021"/>
    </source>
</evidence>